<reference evidence="1" key="1">
    <citation type="submission" date="2024-06" db="UniProtKB">
        <authorList>
            <consortium name="Ensembl"/>
        </authorList>
    </citation>
    <scope>IDENTIFICATION</scope>
</reference>
<organism evidence="1">
    <name type="scientific">Mustela putorius furo</name>
    <name type="common">European domestic ferret</name>
    <name type="synonym">Mustela furo</name>
    <dbReference type="NCBI Taxonomy" id="9669"/>
    <lineage>
        <taxon>Eukaryota</taxon>
        <taxon>Metazoa</taxon>
        <taxon>Chordata</taxon>
        <taxon>Craniata</taxon>
        <taxon>Vertebrata</taxon>
        <taxon>Euteleostomi</taxon>
        <taxon>Mammalia</taxon>
        <taxon>Eutheria</taxon>
        <taxon>Laurasiatheria</taxon>
        <taxon>Carnivora</taxon>
        <taxon>Caniformia</taxon>
        <taxon>Musteloidea</taxon>
        <taxon>Mustelidae</taxon>
        <taxon>Mustelinae</taxon>
        <taxon>Mustela</taxon>
    </lineage>
</organism>
<dbReference type="Ensembl" id="ENSMPUT00000014890.1">
    <property type="protein sequence ID" value="ENSMPUP00000014657.1"/>
    <property type="gene ID" value="ENSMPUG00000014766.1"/>
</dbReference>
<dbReference type="AlphaFoldDB" id="M3YTJ7"/>
<evidence type="ECO:0000313" key="1">
    <source>
        <dbReference type="Ensembl" id="ENSMPUP00000014657.1"/>
    </source>
</evidence>
<dbReference type="EMBL" id="AEYP01025769">
    <property type="status" value="NOT_ANNOTATED_CDS"/>
    <property type="molecule type" value="Genomic_DNA"/>
</dbReference>
<dbReference type="EMBL" id="AEYP01025767">
    <property type="status" value="NOT_ANNOTATED_CDS"/>
    <property type="molecule type" value="Genomic_DNA"/>
</dbReference>
<sequence>MLILETDWKTFKSGKYSCGGGNRGRGPIMGVLQAVVLRANPSSHENPGRGAGKAFKGGTNVVKSMFGEYRSGHLLENEAQSSRDPGGGYLMSFLAGGGGGGGGHSR</sequence>
<dbReference type="InParanoid" id="M3YTJ7"/>
<dbReference type="HOGENOM" id="CLU_2222351_0_0_1"/>
<accession>M3YTJ7</accession>
<protein>
    <submittedName>
        <fullName evidence="1">Uncharacterized protein</fullName>
    </submittedName>
</protein>
<name>M3YTJ7_MUSPF</name>
<dbReference type="EMBL" id="AEYP01025768">
    <property type="status" value="NOT_ANNOTATED_CDS"/>
    <property type="molecule type" value="Genomic_DNA"/>
</dbReference>
<proteinExistence type="predicted"/>
<dbReference type="EMBL" id="AEYP01025766">
    <property type="status" value="NOT_ANNOTATED_CDS"/>
    <property type="molecule type" value="Genomic_DNA"/>
</dbReference>
<dbReference type="EMBL" id="AEYP01025770">
    <property type="status" value="NOT_ANNOTATED_CDS"/>
    <property type="molecule type" value="Genomic_DNA"/>
</dbReference>